<evidence type="ECO:0000313" key="3">
    <source>
        <dbReference type="Proteomes" id="UP000229371"/>
    </source>
</evidence>
<dbReference type="AlphaFoldDB" id="A0A2M7RPP9"/>
<protein>
    <submittedName>
        <fullName evidence="2">Uncharacterized protein</fullName>
    </submittedName>
</protein>
<reference evidence="3" key="1">
    <citation type="submission" date="2017-09" db="EMBL/GenBank/DDBJ databases">
        <title>Depth-based differentiation of microbial function through sediment-hosted aquifers and enrichment of novel symbionts in the deep terrestrial subsurface.</title>
        <authorList>
            <person name="Probst A.J."/>
            <person name="Ladd B."/>
            <person name="Jarett J.K."/>
            <person name="Geller-Mcgrath D.E."/>
            <person name="Sieber C.M.K."/>
            <person name="Emerson J.B."/>
            <person name="Anantharaman K."/>
            <person name="Thomas B.C."/>
            <person name="Malmstrom R."/>
            <person name="Stieglmeier M."/>
            <person name="Klingl A."/>
            <person name="Woyke T."/>
            <person name="Ryan C.M."/>
            <person name="Banfield J.F."/>
        </authorList>
    </citation>
    <scope>NUCLEOTIDE SEQUENCE [LARGE SCALE GENOMIC DNA]</scope>
</reference>
<comment type="caution">
    <text evidence="2">The sequence shown here is derived from an EMBL/GenBank/DDBJ whole genome shotgun (WGS) entry which is preliminary data.</text>
</comment>
<keyword evidence="1" id="KW-0472">Membrane</keyword>
<feature type="transmembrane region" description="Helical" evidence="1">
    <location>
        <begin position="25"/>
        <end position="45"/>
    </location>
</feature>
<name>A0A2M7RPP9_9BACT</name>
<evidence type="ECO:0000313" key="2">
    <source>
        <dbReference type="EMBL" id="PIZ01086.1"/>
    </source>
</evidence>
<keyword evidence="1" id="KW-0812">Transmembrane</keyword>
<sequence length="96" mass="11563">MKNYISKIKEFLSTHAYWQAGSRQVFLFLIFLLLLDLVIAMIFFFKYGFQKERIETYSTIKINQDLINKFSIENQKKEALFQKAKDKIYLDFFGKN</sequence>
<organism evidence="2 3">
    <name type="scientific">bacterium (Candidatus Gribaldobacteria) CG_4_10_14_0_8_um_filter_33_9</name>
    <dbReference type="NCBI Taxonomy" id="2014266"/>
    <lineage>
        <taxon>Bacteria</taxon>
        <taxon>Candidatus Gribaldobacteria</taxon>
    </lineage>
</organism>
<gene>
    <name evidence="2" type="ORF">COY61_00710</name>
</gene>
<proteinExistence type="predicted"/>
<dbReference type="EMBL" id="PFMI01000020">
    <property type="protein sequence ID" value="PIZ01086.1"/>
    <property type="molecule type" value="Genomic_DNA"/>
</dbReference>
<accession>A0A2M7RPP9</accession>
<dbReference type="Proteomes" id="UP000229371">
    <property type="component" value="Unassembled WGS sequence"/>
</dbReference>
<evidence type="ECO:0000256" key="1">
    <source>
        <dbReference type="SAM" id="Phobius"/>
    </source>
</evidence>
<keyword evidence="1" id="KW-1133">Transmembrane helix</keyword>